<reference evidence="3" key="2">
    <citation type="journal article" date="2021" name="PeerJ">
        <title>Extensive microbial diversity within the chicken gut microbiome revealed by metagenomics and culture.</title>
        <authorList>
            <person name="Gilroy R."/>
            <person name="Ravi A."/>
            <person name="Getino M."/>
            <person name="Pursley I."/>
            <person name="Horton D.L."/>
            <person name="Alikhan N.F."/>
            <person name="Baker D."/>
            <person name="Gharbi K."/>
            <person name="Hall N."/>
            <person name="Watson M."/>
            <person name="Adriaenssens E.M."/>
            <person name="Foster-Nyarko E."/>
            <person name="Jarju S."/>
            <person name="Secka A."/>
            <person name="Antonio M."/>
            <person name="Oren A."/>
            <person name="Chaudhuri R.R."/>
            <person name="La Ragione R."/>
            <person name="Hildebrand F."/>
            <person name="Pallen M.J."/>
        </authorList>
    </citation>
    <scope>NUCLEOTIDE SEQUENCE</scope>
    <source>
        <strain evidence="3">CHK152-2994</strain>
    </source>
</reference>
<comment type="caution">
    <text evidence="3">The sequence shown here is derived from an EMBL/GenBank/DDBJ whole genome shotgun (WGS) entry which is preliminary data.</text>
</comment>
<accession>A0A9D1FWT8</accession>
<dbReference type="SUPFAM" id="SSF54523">
    <property type="entry name" value="Pili subunits"/>
    <property type="match status" value="1"/>
</dbReference>
<dbReference type="Proteomes" id="UP000824139">
    <property type="component" value="Unassembled WGS sequence"/>
</dbReference>
<dbReference type="Pfam" id="PF07963">
    <property type="entry name" value="N_methyl"/>
    <property type="match status" value="1"/>
</dbReference>
<evidence type="ECO:0000259" key="2">
    <source>
        <dbReference type="Pfam" id="PF20318"/>
    </source>
</evidence>
<proteinExistence type="predicted"/>
<dbReference type="InterPro" id="IPR046721">
    <property type="entry name" value="DUF6613"/>
</dbReference>
<evidence type="ECO:0000313" key="3">
    <source>
        <dbReference type="EMBL" id="HIS83413.1"/>
    </source>
</evidence>
<dbReference type="InterPro" id="IPR045584">
    <property type="entry name" value="Pilin-like"/>
</dbReference>
<keyword evidence="1" id="KW-0472">Membrane</keyword>
<keyword evidence="1" id="KW-1133">Transmembrane helix</keyword>
<organism evidence="3 4">
    <name type="scientific">Candidatus Scatenecus faecavium</name>
    <dbReference type="NCBI Taxonomy" id="2840915"/>
    <lineage>
        <taxon>Bacteria</taxon>
        <taxon>Candidatus Scatenecus</taxon>
    </lineage>
</organism>
<dbReference type="InterPro" id="IPR012902">
    <property type="entry name" value="N_methyl_site"/>
</dbReference>
<keyword evidence="1" id="KW-0812">Transmembrane</keyword>
<sequence length="237" mass="26677">MNFIKNFHNAFTLSEVLITLGIIGIIASMTLPAVIGNAKKKETISKLKKSYTVLSQMVLRAQEDNGPASFASRKVNAAETKNFFSRYWLPYFNNPVVSAENKLPYKEERAYSLLNGKKYDSIIKTDYAGARINFTTLDGIIYHIVMMRWESNGNSSQAIYTTTQSIIVDLNGPKGPNTFGKDVFQFVADFDTNVVKPLGYDKSVKNIKSNCKKNSSGQYCAAKIMQDGWEIKDDYPW</sequence>
<dbReference type="Pfam" id="PF20318">
    <property type="entry name" value="DUF6613"/>
    <property type="match status" value="1"/>
</dbReference>
<protein>
    <submittedName>
        <fullName evidence="3">Prepilin-type N-terminal cleavage/methylation domain-containing protein</fullName>
    </submittedName>
</protein>
<dbReference type="EMBL" id="DVJO01000161">
    <property type="protein sequence ID" value="HIS83413.1"/>
    <property type="molecule type" value="Genomic_DNA"/>
</dbReference>
<reference evidence="3" key="1">
    <citation type="submission" date="2020-10" db="EMBL/GenBank/DDBJ databases">
        <authorList>
            <person name="Gilroy R."/>
        </authorList>
    </citation>
    <scope>NUCLEOTIDE SEQUENCE</scope>
    <source>
        <strain evidence="3">CHK152-2994</strain>
    </source>
</reference>
<dbReference type="Gene3D" id="3.30.700.10">
    <property type="entry name" value="Glycoprotein, Type 4 Pilin"/>
    <property type="match status" value="1"/>
</dbReference>
<evidence type="ECO:0000313" key="4">
    <source>
        <dbReference type="Proteomes" id="UP000824139"/>
    </source>
</evidence>
<feature type="domain" description="DUF6613" evidence="2">
    <location>
        <begin position="34"/>
        <end position="236"/>
    </location>
</feature>
<dbReference type="AlphaFoldDB" id="A0A9D1FWT8"/>
<name>A0A9D1FWT8_9BACT</name>
<evidence type="ECO:0000256" key="1">
    <source>
        <dbReference type="SAM" id="Phobius"/>
    </source>
</evidence>
<dbReference type="NCBIfam" id="TIGR02532">
    <property type="entry name" value="IV_pilin_GFxxxE"/>
    <property type="match status" value="1"/>
</dbReference>
<feature type="transmembrane region" description="Helical" evidence="1">
    <location>
        <begin position="16"/>
        <end position="38"/>
    </location>
</feature>
<gene>
    <name evidence="3" type="ORF">IAD41_07395</name>
</gene>